<dbReference type="Gene3D" id="3.10.490.10">
    <property type="entry name" value="Gamma-glutamyl cyclotransferase-like"/>
    <property type="match status" value="1"/>
</dbReference>
<dbReference type="GO" id="GO:0016740">
    <property type="term" value="F:transferase activity"/>
    <property type="evidence" value="ECO:0007669"/>
    <property type="project" value="UniProtKB-KW"/>
</dbReference>
<sequence length="108" mass="11772">MQSLFVYGTLRLGQPNAHVMEGIGGTWLQGYILGHLENSGWGAALGSPGIRLSSQGDEVSGYVFQSENLASHWSALDEFEGAEYERTNVTVYLENGDSMKSQAYVLKP</sequence>
<proteinExistence type="predicted"/>
<evidence type="ECO:0000313" key="3">
    <source>
        <dbReference type="Proteomes" id="UP000282388"/>
    </source>
</evidence>
<keyword evidence="2" id="KW-0808">Transferase</keyword>
<feature type="domain" description="Gamma-glutamylcyclotransferase AIG2-like" evidence="1">
    <location>
        <begin position="4"/>
        <end position="107"/>
    </location>
</feature>
<dbReference type="InterPro" id="IPR036568">
    <property type="entry name" value="GGCT-like_sf"/>
</dbReference>
<protein>
    <submittedName>
        <fullName evidence="2">Gamma-glutamylcyclotransferase</fullName>
    </submittedName>
</protein>
<dbReference type="AlphaFoldDB" id="A0A3A8EW40"/>
<evidence type="ECO:0000313" key="2">
    <source>
        <dbReference type="EMBL" id="RKG33071.1"/>
    </source>
</evidence>
<accession>A0A3A8EW40</accession>
<evidence type="ECO:0000259" key="1">
    <source>
        <dbReference type="Pfam" id="PF06094"/>
    </source>
</evidence>
<dbReference type="Pfam" id="PF06094">
    <property type="entry name" value="GGACT"/>
    <property type="match status" value="1"/>
</dbReference>
<reference evidence="2 3" key="1">
    <citation type="submission" date="2018-09" db="EMBL/GenBank/DDBJ databases">
        <title>The draft genome of Acinetobacter spp. strains.</title>
        <authorList>
            <person name="Qin J."/>
            <person name="Feng Y."/>
            <person name="Zong Z."/>
        </authorList>
    </citation>
    <scope>NUCLEOTIDE SEQUENCE [LARGE SCALE GENOMIC DNA]</scope>
    <source>
        <strain evidence="2 3">WCHAc060012</strain>
    </source>
</reference>
<dbReference type="OrthoDB" id="5070127at2"/>
<dbReference type="RefSeq" id="WP_120401731.1">
    <property type="nucleotide sequence ID" value="NZ_RAXV01000006.1"/>
</dbReference>
<comment type="caution">
    <text evidence="2">The sequence shown here is derived from an EMBL/GenBank/DDBJ whole genome shotgun (WGS) entry which is preliminary data.</text>
</comment>
<name>A0A3A8EW40_9GAMM</name>
<dbReference type="CDD" id="cd06661">
    <property type="entry name" value="GGCT_like"/>
    <property type="match status" value="1"/>
</dbReference>
<dbReference type="EMBL" id="RAXV01000006">
    <property type="protein sequence ID" value="RKG33071.1"/>
    <property type="molecule type" value="Genomic_DNA"/>
</dbReference>
<dbReference type="SUPFAM" id="SSF110857">
    <property type="entry name" value="Gamma-glutamyl cyclotransferase-like"/>
    <property type="match status" value="1"/>
</dbReference>
<dbReference type="InterPro" id="IPR013024">
    <property type="entry name" value="GGCT-like"/>
</dbReference>
<dbReference type="InterPro" id="IPR009288">
    <property type="entry name" value="AIG2-like_dom"/>
</dbReference>
<organism evidence="2 3">
    <name type="scientific">Acinetobacter tianfuensis</name>
    <dbReference type="NCBI Taxonomy" id="2419603"/>
    <lineage>
        <taxon>Bacteria</taxon>
        <taxon>Pseudomonadati</taxon>
        <taxon>Pseudomonadota</taxon>
        <taxon>Gammaproteobacteria</taxon>
        <taxon>Moraxellales</taxon>
        <taxon>Moraxellaceae</taxon>
        <taxon>Acinetobacter</taxon>
    </lineage>
</organism>
<gene>
    <name evidence="2" type="ORF">D7V32_04555</name>
</gene>
<dbReference type="Proteomes" id="UP000282388">
    <property type="component" value="Unassembled WGS sequence"/>
</dbReference>
<keyword evidence="3" id="KW-1185">Reference proteome</keyword>